<reference evidence="1 2" key="1">
    <citation type="journal article" date="2015" name="Genome Biol.">
        <title>Comparative genomics of Steinernema reveals deeply conserved gene regulatory networks.</title>
        <authorList>
            <person name="Dillman A.R."/>
            <person name="Macchietto M."/>
            <person name="Porter C.F."/>
            <person name="Rogers A."/>
            <person name="Williams B."/>
            <person name="Antoshechkin I."/>
            <person name="Lee M.M."/>
            <person name="Goodwin Z."/>
            <person name="Lu X."/>
            <person name="Lewis E.E."/>
            <person name="Goodrich-Blair H."/>
            <person name="Stock S.P."/>
            <person name="Adams B.J."/>
            <person name="Sternberg P.W."/>
            <person name="Mortazavi A."/>
        </authorList>
    </citation>
    <scope>NUCLEOTIDE SEQUENCE [LARGE SCALE GENOMIC DNA]</scope>
    <source>
        <strain evidence="1 2">ALL</strain>
    </source>
</reference>
<dbReference type="Proteomes" id="UP000298663">
    <property type="component" value="Unassembled WGS sequence"/>
</dbReference>
<evidence type="ECO:0000313" key="1">
    <source>
        <dbReference type="EMBL" id="TKR86350.1"/>
    </source>
</evidence>
<name>A0A4U5NT56_STECR</name>
<dbReference type="AlphaFoldDB" id="A0A4U5NT56"/>
<dbReference type="EMBL" id="AZBU02000003">
    <property type="protein sequence ID" value="TKR86350.1"/>
    <property type="molecule type" value="Genomic_DNA"/>
</dbReference>
<sequence>MNLDRHNIPDIAALQKAGKNAEEISKQKQGWAEAWNYIPQPLSNVQPNNLFNPPVPECADARWIQLNYAVTNQKSAKCTNCFDFCLPEYGIEKEFGRN</sequence>
<organism evidence="1 2">
    <name type="scientific">Steinernema carpocapsae</name>
    <name type="common">Entomopathogenic nematode</name>
    <dbReference type="NCBI Taxonomy" id="34508"/>
    <lineage>
        <taxon>Eukaryota</taxon>
        <taxon>Metazoa</taxon>
        <taxon>Ecdysozoa</taxon>
        <taxon>Nematoda</taxon>
        <taxon>Chromadorea</taxon>
        <taxon>Rhabditida</taxon>
        <taxon>Tylenchina</taxon>
        <taxon>Panagrolaimomorpha</taxon>
        <taxon>Strongyloidoidea</taxon>
        <taxon>Steinernematidae</taxon>
        <taxon>Steinernema</taxon>
    </lineage>
</organism>
<keyword evidence="2" id="KW-1185">Reference proteome</keyword>
<dbReference type="OrthoDB" id="5869318at2759"/>
<proteinExistence type="predicted"/>
<protein>
    <submittedName>
        <fullName evidence="1">Uncharacterized protein</fullName>
    </submittedName>
</protein>
<gene>
    <name evidence="1" type="ORF">L596_010958</name>
</gene>
<reference evidence="1 2" key="2">
    <citation type="journal article" date="2019" name="G3 (Bethesda)">
        <title>Hybrid Assembly of the Genome of the Entomopathogenic Nematode Steinernema carpocapsae Identifies the X-Chromosome.</title>
        <authorList>
            <person name="Serra L."/>
            <person name="Macchietto M."/>
            <person name="Macias-Munoz A."/>
            <person name="McGill C.J."/>
            <person name="Rodriguez I.M."/>
            <person name="Rodriguez B."/>
            <person name="Murad R."/>
            <person name="Mortazavi A."/>
        </authorList>
    </citation>
    <scope>NUCLEOTIDE SEQUENCE [LARGE SCALE GENOMIC DNA]</scope>
    <source>
        <strain evidence="1 2">ALL</strain>
    </source>
</reference>
<accession>A0A4U5NT56</accession>
<comment type="caution">
    <text evidence="1">The sequence shown here is derived from an EMBL/GenBank/DDBJ whole genome shotgun (WGS) entry which is preliminary data.</text>
</comment>
<evidence type="ECO:0000313" key="2">
    <source>
        <dbReference type="Proteomes" id="UP000298663"/>
    </source>
</evidence>